<dbReference type="InterPro" id="IPR047785">
    <property type="entry name" value="tRNA_MNMC2"/>
</dbReference>
<name>A0A1M4X2J2_9FLAO</name>
<dbReference type="OrthoDB" id="9786494at2"/>
<dbReference type="PANTHER" id="PTHR39963:SF1">
    <property type="entry name" value="MNMC-LIKE METHYLTRANSFERASE DOMAIN-CONTAINING PROTEIN"/>
    <property type="match status" value="1"/>
</dbReference>
<dbReference type="Gene3D" id="3.40.50.150">
    <property type="entry name" value="Vaccinia Virus protein VP39"/>
    <property type="match status" value="1"/>
</dbReference>
<dbReference type="NCBIfam" id="NF033855">
    <property type="entry name" value="tRNA_MNMC2"/>
    <property type="match status" value="1"/>
</dbReference>
<dbReference type="InterPro" id="IPR008471">
    <property type="entry name" value="MnmC-like_methylTransf"/>
</dbReference>
<sequence>MLKRKIITTADGSNSLHIPEWDEHYHSKHGAIQEARHVFEEMGLNYYAKQESISKINVLEAGFGTGLNALMTLVWATQNTLKVHYKSIEAYPITKNEMEQLNFSSAFGDIEPEFKKLHQAEWDLPIEVHSLFTLEKIHRKFSEINESNWADIIFYDAFGPRVQPKLWEINILKKFYDALTPQGIFVTYCAKGQVRRNLEELGFQVERLAGPPGKREMLRGTKS</sequence>
<proteinExistence type="predicted"/>
<dbReference type="STRING" id="1155689.SAMN05444278_10774"/>
<dbReference type="InterPro" id="IPR029063">
    <property type="entry name" value="SAM-dependent_MTases_sf"/>
</dbReference>
<dbReference type="SUPFAM" id="SSF53335">
    <property type="entry name" value="S-adenosyl-L-methionine-dependent methyltransferases"/>
    <property type="match status" value="1"/>
</dbReference>
<reference evidence="2 3" key="1">
    <citation type="submission" date="2016-11" db="EMBL/GenBank/DDBJ databases">
        <authorList>
            <person name="Jaros S."/>
            <person name="Januszkiewicz K."/>
            <person name="Wedrychowicz H."/>
        </authorList>
    </citation>
    <scope>NUCLEOTIDE SEQUENCE [LARGE SCALE GENOMIC DNA]</scope>
    <source>
        <strain evidence="2 3">DSM 25661</strain>
    </source>
</reference>
<protein>
    <submittedName>
        <fullName evidence="2">tRNA U34 5-methylaminomethyl-2-thiouridine-forming methyltransferase MnmC</fullName>
    </submittedName>
</protein>
<dbReference type="PANTHER" id="PTHR39963">
    <property type="entry name" value="SLL0983 PROTEIN"/>
    <property type="match status" value="1"/>
</dbReference>
<keyword evidence="2" id="KW-0808">Transferase</keyword>
<dbReference type="Pfam" id="PF05430">
    <property type="entry name" value="Methyltransf_30"/>
    <property type="match status" value="1"/>
</dbReference>
<dbReference type="GO" id="GO:0032259">
    <property type="term" value="P:methylation"/>
    <property type="evidence" value="ECO:0007669"/>
    <property type="project" value="UniProtKB-KW"/>
</dbReference>
<organism evidence="2 3">
    <name type="scientific">Psychroflexus salarius</name>
    <dbReference type="NCBI Taxonomy" id="1155689"/>
    <lineage>
        <taxon>Bacteria</taxon>
        <taxon>Pseudomonadati</taxon>
        <taxon>Bacteroidota</taxon>
        <taxon>Flavobacteriia</taxon>
        <taxon>Flavobacteriales</taxon>
        <taxon>Flavobacteriaceae</taxon>
        <taxon>Psychroflexus</taxon>
    </lineage>
</organism>
<dbReference type="AlphaFoldDB" id="A0A1M4X2J2"/>
<keyword evidence="2" id="KW-0489">Methyltransferase</keyword>
<feature type="domain" description="MnmC-like methyltransferase" evidence="1">
    <location>
        <begin position="136"/>
        <end position="222"/>
    </location>
</feature>
<evidence type="ECO:0000313" key="2">
    <source>
        <dbReference type="EMBL" id="SHE87676.1"/>
    </source>
</evidence>
<keyword evidence="3" id="KW-1185">Reference proteome</keyword>
<evidence type="ECO:0000313" key="3">
    <source>
        <dbReference type="Proteomes" id="UP000184462"/>
    </source>
</evidence>
<gene>
    <name evidence="2" type="ORF">SAMN05444278_10774</name>
</gene>
<accession>A0A1M4X2J2</accession>
<dbReference type="GO" id="GO:0016645">
    <property type="term" value="F:oxidoreductase activity, acting on the CH-NH group of donors"/>
    <property type="evidence" value="ECO:0007669"/>
    <property type="project" value="InterPro"/>
</dbReference>
<dbReference type="RefSeq" id="WP_073193339.1">
    <property type="nucleotide sequence ID" value="NZ_FQTW01000007.1"/>
</dbReference>
<dbReference type="GO" id="GO:0004808">
    <property type="term" value="F:tRNA (5-methylaminomethyl-2-thiouridylate)(34)-methyltransferase activity"/>
    <property type="evidence" value="ECO:0007669"/>
    <property type="project" value="InterPro"/>
</dbReference>
<dbReference type="EMBL" id="FQTW01000007">
    <property type="protein sequence ID" value="SHE87676.1"/>
    <property type="molecule type" value="Genomic_DNA"/>
</dbReference>
<dbReference type="Proteomes" id="UP000184462">
    <property type="component" value="Unassembled WGS sequence"/>
</dbReference>
<evidence type="ECO:0000259" key="1">
    <source>
        <dbReference type="Pfam" id="PF05430"/>
    </source>
</evidence>